<reference evidence="3" key="3">
    <citation type="submission" date="2015-06" db="UniProtKB">
        <authorList>
            <consortium name="EnsemblMetazoa"/>
        </authorList>
    </citation>
    <scope>IDENTIFICATION</scope>
</reference>
<dbReference type="EMBL" id="AMQN01003605">
    <property type="status" value="NOT_ANNOTATED_CDS"/>
    <property type="molecule type" value="Genomic_DNA"/>
</dbReference>
<name>R7T4B5_CAPTE</name>
<organism evidence="2">
    <name type="scientific">Capitella teleta</name>
    <name type="common">Polychaete worm</name>
    <dbReference type="NCBI Taxonomy" id="283909"/>
    <lineage>
        <taxon>Eukaryota</taxon>
        <taxon>Metazoa</taxon>
        <taxon>Spiralia</taxon>
        <taxon>Lophotrochozoa</taxon>
        <taxon>Annelida</taxon>
        <taxon>Polychaeta</taxon>
        <taxon>Sedentaria</taxon>
        <taxon>Scolecida</taxon>
        <taxon>Capitellidae</taxon>
        <taxon>Capitella</taxon>
    </lineage>
</organism>
<dbReference type="EMBL" id="KB312243">
    <property type="protein sequence ID" value="ELT87621.1"/>
    <property type="molecule type" value="Genomic_DNA"/>
</dbReference>
<evidence type="ECO:0000313" key="4">
    <source>
        <dbReference type="Proteomes" id="UP000014760"/>
    </source>
</evidence>
<dbReference type="AlphaFoldDB" id="R7T4B5"/>
<keyword evidence="1" id="KW-0732">Signal</keyword>
<evidence type="ECO:0008006" key="5">
    <source>
        <dbReference type="Google" id="ProtNLM"/>
    </source>
</evidence>
<dbReference type="HOGENOM" id="CLU_123511_0_0_1"/>
<evidence type="ECO:0000313" key="2">
    <source>
        <dbReference type="EMBL" id="ELT87621.1"/>
    </source>
</evidence>
<reference evidence="2 4" key="2">
    <citation type="journal article" date="2013" name="Nature">
        <title>Insights into bilaterian evolution from three spiralian genomes.</title>
        <authorList>
            <person name="Simakov O."/>
            <person name="Marletaz F."/>
            <person name="Cho S.J."/>
            <person name="Edsinger-Gonzales E."/>
            <person name="Havlak P."/>
            <person name="Hellsten U."/>
            <person name="Kuo D.H."/>
            <person name="Larsson T."/>
            <person name="Lv J."/>
            <person name="Arendt D."/>
            <person name="Savage R."/>
            <person name="Osoegawa K."/>
            <person name="de Jong P."/>
            <person name="Grimwood J."/>
            <person name="Chapman J.A."/>
            <person name="Shapiro H."/>
            <person name="Aerts A."/>
            <person name="Otillar R.P."/>
            <person name="Terry A.Y."/>
            <person name="Boore J.L."/>
            <person name="Grigoriev I.V."/>
            <person name="Lindberg D.R."/>
            <person name="Seaver E.C."/>
            <person name="Weisblat D.A."/>
            <person name="Putnam N.H."/>
            <person name="Rokhsar D.S."/>
        </authorList>
    </citation>
    <scope>NUCLEOTIDE SEQUENCE</scope>
    <source>
        <strain evidence="2 4">I ESC-2004</strain>
    </source>
</reference>
<gene>
    <name evidence="2" type="ORF">CAPTEDRAFT_226595</name>
</gene>
<accession>R7T4B5</accession>
<evidence type="ECO:0000256" key="1">
    <source>
        <dbReference type="SAM" id="SignalP"/>
    </source>
</evidence>
<evidence type="ECO:0000313" key="3">
    <source>
        <dbReference type="EnsemblMetazoa" id="CapteP226595"/>
    </source>
</evidence>
<sequence>MRMTATVVCWNFLLLLVYVVRNIDARGILAQPWTEHMDLTSGLTEDIIIDPANQKVKVITFGDESMQLIVDYEKNCAGVFILSERRCFLISSLESLPRPGHHSARRGLTDLVDLTASGELASMSDLPDELRAVCQGLPVSTLLYSSKQRIPHNTLKQRNSRKRRQKRRAMSRKHCLMYFAAEICFNSGF</sequence>
<reference evidence="4" key="1">
    <citation type="submission" date="2012-12" db="EMBL/GenBank/DDBJ databases">
        <authorList>
            <person name="Hellsten U."/>
            <person name="Grimwood J."/>
            <person name="Chapman J.A."/>
            <person name="Shapiro H."/>
            <person name="Aerts A."/>
            <person name="Otillar R.P."/>
            <person name="Terry A.Y."/>
            <person name="Boore J.L."/>
            <person name="Simakov O."/>
            <person name="Marletaz F."/>
            <person name="Cho S.-J."/>
            <person name="Edsinger-Gonzales E."/>
            <person name="Havlak P."/>
            <person name="Kuo D.-H."/>
            <person name="Larsson T."/>
            <person name="Lv J."/>
            <person name="Arendt D."/>
            <person name="Savage R."/>
            <person name="Osoegawa K."/>
            <person name="de Jong P."/>
            <person name="Lindberg D.R."/>
            <person name="Seaver E.C."/>
            <person name="Weisblat D.A."/>
            <person name="Putnam N.H."/>
            <person name="Grigoriev I.V."/>
            <person name="Rokhsar D.S."/>
        </authorList>
    </citation>
    <scope>NUCLEOTIDE SEQUENCE</scope>
    <source>
        <strain evidence="4">I ESC-2004</strain>
    </source>
</reference>
<protein>
    <recommendedName>
        <fullName evidence="5">BRICHOS domain-containing protein</fullName>
    </recommendedName>
</protein>
<keyword evidence="4" id="KW-1185">Reference proteome</keyword>
<dbReference type="EnsemblMetazoa" id="CapteT226595">
    <property type="protein sequence ID" value="CapteP226595"/>
    <property type="gene ID" value="CapteG226595"/>
</dbReference>
<feature type="signal peptide" evidence="1">
    <location>
        <begin position="1"/>
        <end position="25"/>
    </location>
</feature>
<feature type="chain" id="PRO_5008786631" description="BRICHOS domain-containing protein" evidence="1">
    <location>
        <begin position="26"/>
        <end position="189"/>
    </location>
</feature>
<dbReference type="Proteomes" id="UP000014760">
    <property type="component" value="Unassembled WGS sequence"/>
</dbReference>
<proteinExistence type="predicted"/>